<proteinExistence type="predicted"/>
<name>A0AA37UFX0_9MICO</name>
<sequence>MSAMQETNTERAGENAGDHGLWVAFGPVGAVGTIRRDGDAYAVALLDDAEARGSYPSLEVAKAALQTALGPGAERPEFRAH</sequence>
<organism evidence="1 2">
    <name type="scientific">Arenivirga flava</name>
    <dbReference type="NCBI Taxonomy" id="1930060"/>
    <lineage>
        <taxon>Bacteria</taxon>
        <taxon>Bacillati</taxon>
        <taxon>Actinomycetota</taxon>
        <taxon>Actinomycetes</taxon>
        <taxon>Micrococcales</taxon>
        <taxon>Microbacteriaceae</taxon>
        <taxon>Arenivirga</taxon>
    </lineage>
</organism>
<evidence type="ECO:0000313" key="1">
    <source>
        <dbReference type="EMBL" id="GMA28585.1"/>
    </source>
</evidence>
<keyword evidence="2" id="KW-1185">Reference proteome</keyword>
<dbReference type="RefSeq" id="WP_284231905.1">
    <property type="nucleotide sequence ID" value="NZ_BSUL01000001.1"/>
</dbReference>
<comment type="caution">
    <text evidence="1">The sequence shown here is derived from an EMBL/GenBank/DDBJ whole genome shotgun (WGS) entry which is preliminary data.</text>
</comment>
<evidence type="ECO:0008006" key="3">
    <source>
        <dbReference type="Google" id="ProtNLM"/>
    </source>
</evidence>
<reference evidence="1 2" key="1">
    <citation type="journal article" date="2014" name="Int. J. Syst. Evol. Microbiol.">
        <title>Complete genome sequence of Corynebacterium casei LMG S-19264T (=DSM 44701T), isolated from a smear-ripened cheese.</title>
        <authorList>
            <consortium name="US DOE Joint Genome Institute (JGI-PGF)"/>
            <person name="Walter F."/>
            <person name="Albersmeier A."/>
            <person name="Kalinowski J."/>
            <person name="Ruckert C."/>
        </authorList>
    </citation>
    <scope>NUCLEOTIDE SEQUENCE [LARGE SCALE GENOMIC DNA]</scope>
    <source>
        <strain evidence="1 2">NBRC 112289</strain>
    </source>
</reference>
<dbReference type="EMBL" id="BSUL01000001">
    <property type="protein sequence ID" value="GMA28585.1"/>
    <property type="molecule type" value="Genomic_DNA"/>
</dbReference>
<dbReference type="Proteomes" id="UP001157160">
    <property type="component" value="Unassembled WGS sequence"/>
</dbReference>
<protein>
    <recommendedName>
        <fullName evidence="3">Methyltransferase</fullName>
    </recommendedName>
</protein>
<dbReference type="AlphaFoldDB" id="A0AA37UFX0"/>
<accession>A0AA37UFX0</accession>
<gene>
    <name evidence="1" type="ORF">GCM10025874_18380</name>
</gene>
<evidence type="ECO:0000313" key="2">
    <source>
        <dbReference type="Proteomes" id="UP001157160"/>
    </source>
</evidence>